<protein>
    <submittedName>
        <fullName evidence="1">Uncharacterized protein</fullName>
    </submittedName>
</protein>
<evidence type="ECO:0000313" key="1">
    <source>
        <dbReference type="EMBL" id="TFK58072.1"/>
    </source>
</evidence>
<gene>
    <name evidence="1" type="ORF">BDN72DRAFT_724653</name>
</gene>
<organism evidence="1 2">
    <name type="scientific">Pluteus cervinus</name>
    <dbReference type="NCBI Taxonomy" id="181527"/>
    <lineage>
        <taxon>Eukaryota</taxon>
        <taxon>Fungi</taxon>
        <taxon>Dikarya</taxon>
        <taxon>Basidiomycota</taxon>
        <taxon>Agaricomycotina</taxon>
        <taxon>Agaricomycetes</taxon>
        <taxon>Agaricomycetidae</taxon>
        <taxon>Agaricales</taxon>
        <taxon>Pluteineae</taxon>
        <taxon>Pluteaceae</taxon>
        <taxon>Pluteus</taxon>
    </lineage>
</organism>
<dbReference type="EMBL" id="ML209677">
    <property type="protein sequence ID" value="TFK58072.1"/>
    <property type="molecule type" value="Genomic_DNA"/>
</dbReference>
<accession>A0ACD2ZZJ1</accession>
<name>A0ACD2ZZJ1_9AGAR</name>
<feature type="non-terminal residue" evidence="1">
    <location>
        <position position="1"/>
    </location>
</feature>
<evidence type="ECO:0000313" key="2">
    <source>
        <dbReference type="Proteomes" id="UP000308600"/>
    </source>
</evidence>
<dbReference type="Proteomes" id="UP000308600">
    <property type="component" value="Unassembled WGS sequence"/>
</dbReference>
<reference evidence="1 2" key="1">
    <citation type="journal article" date="2019" name="Nat. Ecol. Evol.">
        <title>Megaphylogeny resolves global patterns of mushroom evolution.</title>
        <authorList>
            <person name="Varga T."/>
            <person name="Krizsan K."/>
            <person name="Foldi C."/>
            <person name="Dima B."/>
            <person name="Sanchez-Garcia M."/>
            <person name="Sanchez-Ramirez S."/>
            <person name="Szollosi G.J."/>
            <person name="Szarkandi J.G."/>
            <person name="Papp V."/>
            <person name="Albert L."/>
            <person name="Andreopoulos W."/>
            <person name="Angelini C."/>
            <person name="Antonin V."/>
            <person name="Barry K.W."/>
            <person name="Bougher N.L."/>
            <person name="Buchanan P."/>
            <person name="Buyck B."/>
            <person name="Bense V."/>
            <person name="Catcheside P."/>
            <person name="Chovatia M."/>
            <person name="Cooper J."/>
            <person name="Damon W."/>
            <person name="Desjardin D."/>
            <person name="Finy P."/>
            <person name="Geml J."/>
            <person name="Haridas S."/>
            <person name="Hughes K."/>
            <person name="Justo A."/>
            <person name="Karasinski D."/>
            <person name="Kautmanova I."/>
            <person name="Kiss B."/>
            <person name="Kocsube S."/>
            <person name="Kotiranta H."/>
            <person name="LaButti K.M."/>
            <person name="Lechner B.E."/>
            <person name="Liimatainen K."/>
            <person name="Lipzen A."/>
            <person name="Lukacs Z."/>
            <person name="Mihaltcheva S."/>
            <person name="Morgado L.N."/>
            <person name="Niskanen T."/>
            <person name="Noordeloos M.E."/>
            <person name="Ohm R.A."/>
            <person name="Ortiz-Santana B."/>
            <person name="Ovrebo C."/>
            <person name="Racz N."/>
            <person name="Riley R."/>
            <person name="Savchenko A."/>
            <person name="Shiryaev A."/>
            <person name="Soop K."/>
            <person name="Spirin V."/>
            <person name="Szebenyi C."/>
            <person name="Tomsovsky M."/>
            <person name="Tulloss R.E."/>
            <person name="Uehling J."/>
            <person name="Grigoriev I.V."/>
            <person name="Vagvolgyi C."/>
            <person name="Papp T."/>
            <person name="Martin F.M."/>
            <person name="Miettinen O."/>
            <person name="Hibbett D.S."/>
            <person name="Nagy L.G."/>
        </authorList>
    </citation>
    <scope>NUCLEOTIDE SEQUENCE [LARGE SCALE GENOMIC DNA]</scope>
    <source>
        <strain evidence="1 2">NL-1719</strain>
    </source>
</reference>
<keyword evidence="2" id="KW-1185">Reference proteome</keyword>
<proteinExistence type="predicted"/>
<sequence length="81" mass="8981">KEEIVLGQPWLQWYCGNIKYDRSGKVILSLWEEGHGIGDLSVPPSLTLQICSPKDPRNVTKVNLSGDQGTARIEVIEDSDS</sequence>
<feature type="non-terminal residue" evidence="1">
    <location>
        <position position="81"/>
    </location>
</feature>